<sequence>MQGFLHRDAVGRRIFRFVHLVTDMHFDGAHQPGFFVHRLKDGFHKVRDCRLSVCPCDADDFHRFTRITIKVIRKQTHRFTRIRNIDNRDIRCRFLNILVGNNHTRTVGDRCLYVIVAIHLRPVDADKQIP</sequence>
<accession>A0A645H9E4</accession>
<organism evidence="1">
    <name type="scientific">bioreactor metagenome</name>
    <dbReference type="NCBI Taxonomy" id="1076179"/>
    <lineage>
        <taxon>unclassified sequences</taxon>
        <taxon>metagenomes</taxon>
        <taxon>ecological metagenomes</taxon>
    </lineage>
</organism>
<comment type="caution">
    <text evidence="1">The sequence shown here is derived from an EMBL/GenBank/DDBJ whole genome shotgun (WGS) entry which is preliminary data.</text>
</comment>
<proteinExistence type="predicted"/>
<dbReference type="AlphaFoldDB" id="A0A645H9E4"/>
<dbReference type="EMBL" id="VSSQ01089346">
    <property type="protein sequence ID" value="MPN35631.1"/>
    <property type="molecule type" value="Genomic_DNA"/>
</dbReference>
<reference evidence="1" key="1">
    <citation type="submission" date="2019-08" db="EMBL/GenBank/DDBJ databases">
        <authorList>
            <person name="Kucharzyk K."/>
            <person name="Murdoch R.W."/>
            <person name="Higgins S."/>
            <person name="Loffler F."/>
        </authorList>
    </citation>
    <scope>NUCLEOTIDE SEQUENCE</scope>
</reference>
<name>A0A645H9E4_9ZZZZ</name>
<gene>
    <name evidence="1" type="ORF">SDC9_183129</name>
</gene>
<protein>
    <submittedName>
        <fullName evidence="1">Uncharacterized protein</fullName>
    </submittedName>
</protein>
<evidence type="ECO:0000313" key="1">
    <source>
        <dbReference type="EMBL" id="MPN35631.1"/>
    </source>
</evidence>